<accession>A0A7G7W7B5</accession>
<organism evidence="2 3">
    <name type="scientific">Hymenobacter sediminicola</name>
    <dbReference type="NCBI Taxonomy" id="2761579"/>
    <lineage>
        <taxon>Bacteria</taxon>
        <taxon>Pseudomonadati</taxon>
        <taxon>Bacteroidota</taxon>
        <taxon>Cytophagia</taxon>
        <taxon>Cytophagales</taxon>
        <taxon>Hymenobacteraceae</taxon>
        <taxon>Hymenobacter</taxon>
    </lineage>
</organism>
<gene>
    <name evidence="2" type="ORF">H4317_00020</name>
</gene>
<dbReference type="AlphaFoldDB" id="A0A7G7W7B5"/>
<protein>
    <submittedName>
        <fullName evidence="2">Uncharacterized protein</fullName>
    </submittedName>
</protein>
<evidence type="ECO:0000256" key="1">
    <source>
        <dbReference type="SAM" id="MobiDB-lite"/>
    </source>
</evidence>
<feature type="region of interest" description="Disordered" evidence="1">
    <location>
        <begin position="27"/>
        <end position="48"/>
    </location>
</feature>
<sequence length="48" mass="4781">MLGFLGLLILGLLVSLGIIAAQLGNSDTVSASGNDGGRKLPANSLVSR</sequence>
<name>A0A7G7W7B5_9BACT</name>
<dbReference type="KEGG" id="hsk:H4317_00020"/>
<proteinExistence type="predicted"/>
<dbReference type="RefSeq" id="WP_185888172.1">
    <property type="nucleotide sequence ID" value="NZ_CP060202.1"/>
</dbReference>
<evidence type="ECO:0000313" key="2">
    <source>
        <dbReference type="EMBL" id="QNH62258.1"/>
    </source>
</evidence>
<evidence type="ECO:0000313" key="3">
    <source>
        <dbReference type="Proteomes" id="UP000515489"/>
    </source>
</evidence>
<reference evidence="2 3" key="1">
    <citation type="submission" date="2020-08" db="EMBL/GenBank/DDBJ databases">
        <title>Hymenobacter sp. S2-20-2 genome sequencing.</title>
        <authorList>
            <person name="Jin L."/>
        </authorList>
    </citation>
    <scope>NUCLEOTIDE SEQUENCE [LARGE SCALE GENOMIC DNA]</scope>
    <source>
        <strain evidence="2 3">S2-20-2</strain>
    </source>
</reference>
<keyword evidence="3" id="KW-1185">Reference proteome</keyword>
<dbReference type="EMBL" id="CP060202">
    <property type="protein sequence ID" value="QNH62258.1"/>
    <property type="molecule type" value="Genomic_DNA"/>
</dbReference>
<dbReference type="Proteomes" id="UP000515489">
    <property type="component" value="Chromosome"/>
</dbReference>